<proteinExistence type="predicted"/>
<feature type="transmembrane region" description="Helical" evidence="1">
    <location>
        <begin position="102"/>
        <end position="119"/>
    </location>
</feature>
<feature type="transmembrane region" description="Helical" evidence="1">
    <location>
        <begin position="131"/>
        <end position="153"/>
    </location>
</feature>
<evidence type="ECO:0000313" key="2">
    <source>
        <dbReference type="EMBL" id="MDN3571305.1"/>
    </source>
</evidence>
<name>A0ABT8ANF1_9HYPH</name>
<gene>
    <name evidence="2" type="ORF">QWZ18_11805</name>
</gene>
<keyword evidence="1" id="KW-0472">Membrane</keyword>
<evidence type="ECO:0008006" key="4">
    <source>
        <dbReference type="Google" id="ProtNLM"/>
    </source>
</evidence>
<dbReference type="EMBL" id="JAUFPT010000032">
    <property type="protein sequence ID" value="MDN3571305.1"/>
    <property type="molecule type" value="Genomic_DNA"/>
</dbReference>
<comment type="caution">
    <text evidence="2">The sequence shown here is derived from an EMBL/GenBank/DDBJ whole genome shotgun (WGS) entry which is preliminary data.</text>
</comment>
<dbReference type="RefSeq" id="WP_238284675.1">
    <property type="nucleotide sequence ID" value="NZ_BPQS01000001.1"/>
</dbReference>
<feature type="transmembrane region" description="Helical" evidence="1">
    <location>
        <begin position="51"/>
        <end position="68"/>
    </location>
</feature>
<reference evidence="3" key="1">
    <citation type="journal article" date="2019" name="Int. J. Syst. Evol. Microbiol.">
        <title>The Global Catalogue of Microorganisms (GCM) 10K type strain sequencing project: providing services to taxonomists for standard genome sequencing and annotation.</title>
        <authorList>
            <consortium name="The Broad Institute Genomics Platform"/>
            <consortium name="The Broad Institute Genome Sequencing Center for Infectious Disease"/>
            <person name="Wu L."/>
            <person name="Ma J."/>
        </authorList>
    </citation>
    <scope>NUCLEOTIDE SEQUENCE [LARGE SCALE GENOMIC DNA]</scope>
    <source>
        <strain evidence="3">CECT 7806</strain>
    </source>
</reference>
<feature type="transmembrane region" description="Helical" evidence="1">
    <location>
        <begin position="256"/>
        <end position="274"/>
    </location>
</feature>
<sequence length="415" mass="47071">MTVMESIPVTMSVKNCSLSDASRSNTVITYIKVILISSIFFQKFSFPGTSGVIPLVLPILLLATLAGLWRGDLLISRTSVFLFSIFGGIGCFSSIFCKENTISSLAYVVACQSVLVTSVRQDFKISDVFDFYCNSMFLVSVLAVIQYFSQFVINREYSFFLDYNLPQEIYLKGFNNLNPLDWDSPIIKSNGVFFPEPSIFNQFLSLAVFFEIIKRQRPLYLLCYLMGLLVSYSGTGVVMLFIVLPIYLIFRASFKSFIYCTALLVFVTIFLQFIDSEFLTKRVTEVFLPNTSAHARFIAIFWVIERQLDFGVFPTFFGVGPGQIIPQDVFAPFQITDPTWGKIFFEYGALGFIIYIFYFLSFCRNTPFFICLSLGVVYFFMGGYIAYAPIISLLVVFLAWTPKQSDNFNASNGTD</sequence>
<feature type="transmembrane region" description="Helical" evidence="1">
    <location>
        <begin position="222"/>
        <end position="250"/>
    </location>
</feature>
<feature type="transmembrane region" description="Helical" evidence="1">
    <location>
        <begin position="80"/>
        <end position="96"/>
    </location>
</feature>
<accession>A0ABT8ANF1</accession>
<keyword evidence="3" id="KW-1185">Reference proteome</keyword>
<keyword evidence="1" id="KW-1133">Transmembrane helix</keyword>
<organism evidence="2 3">
    <name type="scientific">Methylobacterium longum</name>
    <dbReference type="NCBI Taxonomy" id="767694"/>
    <lineage>
        <taxon>Bacteria</taxon>
        <taxon>Pseudomonadati</taxon>
        <taxon>Pseudomonadota</taxon>
        <taxon>Alphaproteobacteria</taxon>
        <taxon>Hyphomicrobiales</taxon>
        <taxon>Methylobacteriaceae</taxon>
        <taxon>Methylobacterium</taxon>
    </lineage>
</organism>
<keyword evidence="1" id="KW-0812">Transmembrane</keyword>
<evidence type="ECO:0000256" key="1">
    <source>
        <dbReference type="SAM" id="Phobius"/>
    </source>
</evidence>
<protein>
    <recommendedName>
        <fullName evidence="4">O-antigen polymerase</fullName>
    </recommendedName>
</protein>
<feature type="transmembrane region" description="Helical" evidence="1">
    <location>
        <begin position="343"/>
        <end position="363"/>
    </location>
</feature>
<feature type="transmembrane region" description="Helical" evidence="1">
    <location>
        <begin position="27"/>
        <end position="45"/>
    </location>
</feature>
<feature type="transmembrane region" description="Helical" evidence="1">
    <location>
        <begin position="375"/>
        <end position="400"/>
    </location>
</feature>
<evidence type="ECO:0000313" key="3">
    <source>
        <dbReference type="Proteomes" id="UP001244297"/>
    </source>
</evidence>
<dbReference type="Proteomes" id="UP001244297">
    <property type="component" value="Unassembled WGS sequence"/>
</dbReference>